<dbReference type="AlphaFoldDB" id="M5UAS1"/>
<dbReference type="InterPro" id="IPR051165">
    <property type="entry name" value="Multifunctional_ANK_Repeat"/>
</dbReference>
<accession>M5UAS1</accession>
<dbReference type="EMBL" id="ANOH01000243">
    <property type="protein sequence ID" value="EMI54941.1"/>
    <property type="molecule type" value="Genomic_DNA"/>
</dbReference>
<organism evidence="4 5">
    <name type="scientific">Rhodopirellula sallentina SM41</name>
    <dbReference type="NCBI Taxonomy" id="1263870"/>
    <lineage>
        <taxon>Bacteria</taxon>
        <taxon>Pseudomonadati</taxon>
        <taxon>Planctomycetota</taxon>
        <taxon>Planctomycetia</taxon>
        <taxon>Pirellulales</taxon>
        <taxon>Pirellulaceae</taxon>
        <taxon>Rhodopirellula</taxon>
    </lineage>
</organism>
<dbReference type="PROSITE" id="PS50088">
    <property type="entry name" value="ANK_REPEAT"/>
    <property type="match status" value="1"/>
</dbReference>
<keyword evidence="5" id="KW-1185">Reference proteome</keyword>
<evidence type="ECO:0000313" key="5">
    <source>
        <dbReference type="Proteomes" id="UP000011885"/>
    </source>
</evidence>
<dbReference type="PROSITE" id="PS50297">
    <property type="entry name" value="ANK_REP_REGION"/>
    <property type="match status" value="1"/>
</dbReference>
<evidence type="ECO:0000313" key="4">
    <source>
        <dbReference type="EMBL" id="EMI54941.1"/>
    </source>
</evidence>
<dbReference type="Proteomes" id="UP000011885">
    <property type="component" value="Unassembled WGS sequence"/>
</dbReference>
<dbReference type="PANTHER" id="PTHR24123:SF33">
    <property type="entry name" value="PROTEIN HOS4"/>
    <property type="match status" value="1"/>
</dbReference>
<reference evidence="4 5" key="1">
    <citation type="journal article" date="2013" name="Mar. Genomics">
        <title>Expression of sulfatases in Rhodopirellula baltica and the diversity of sulfatases in the genus Rhodopirellula.</title>
        <authorList>
            <person name="Wegner C.E."/>
            <person name="Richter-Heitmann T."/>
            <person name="Klindworth A."/>
            <person name="Klockow C."/>
            <person name="Richter M."/>
            <person name="Achstetter T."/>
            <person name="Glockner F.O."/>
            <person name="Harder J."/>
        </authorList>
    </citation>
    <scope>NUCLEOTIDE SEQUENCE [LARGE SCALE GENOMIC DNA]</scope>
    <source>
        <strain evidence="4 5">SM41</strain>
    </source>
</reference>
<dbReference type="InterPro" id="IPR002110">
    <property type="entry name" value="Ankyrin_rpt"/>
</dbReference>
<proteinExistence type="predicted"/>
<name>M5UAS1_9BACT</name>
<dbReference type="Gene3D" id="1.25.40.20">
    <property type="entry name" value="Ankyrin repeat-containing domain"/>
    <property type="match status" value="1"/>
</dbReference>
<dbReference type="SUPFAM" id="SSF48403">
    <property type="entry name" value="Ankyrin repeat"/>
    <property type="match status" value="1"/>
</dbReference>
<evidence type="ECO:0000256" key="2">
    <source>
        <dbReference type="ARBA" id="ARBA00023043"/>
    </source>
</evidence>
<protein>
    <submittedName>
        <fullName evidence="4">Uncharacterized protein</fullName>
    </submittedName>
</protein>
<sequence length="359" mass="40058">MSAFAMGARQIGNRLGNDRMSRVLPVLAFWVLVSQSCFGQAVFEKTPHWNADRHGNFYQNSELKELDERGYPVGWGEVSTFETGLATVLNRAKGIVQLTCPKDGSETSISTTIELPKRIKFVTVLTRMRGPTVELGESDDTGAGMVYRLEMKSGKTREFPRVEPIYRFGSLGGWKTYRTSMRVLPGYVKLNVRAEINDAKGSLEVDRVLVVSSEPGYQATQEERVRLMTAIHKDDDVEIAKMMEEQPALLELRDGTMENGTPLIIAAWYNSVKVTKELIRLGADMEASDESWQNTPLAWCCWWGNPDVAEVLVNAGAKTKHYARMAASSKTQNRSPRGTPEDFDRIVELIEAAQAAAAR</sequence>
<comment type="caution">
    <text evidence="4">The sequence shown here is derived from an EMBL/GenBank/DDBJ whole genome shotgun (WGS) entry which is preliminary data.</text>
</comment>
<feature type="repeat" description="ANK" evidence="3">
    <location>
        <begin position="258"/>
        <end position="290"/>
    </location>
</feature>
<dbReference type="PANTHER" id="PTHR24123">
    <property type="entry name" value="ANKYRIN REPEAT-CONTAINING"/>
    <property type="match status" value="1"/>
</dbReference>
<evidence type="ECO:0000256" key="1">
    <source>
        <dbReference type="ARBA" id="ARBA00022737"/>
    </source>
</evidence>
<dbReference type="InterPro" id="IPR036770">
    <property type="entry name" value="Ankyrin_rpt-contain_sf"/>
</dbReference>
<keyword evidence="1" id="KW-0677">Repeat</keyword>
<evidence type="ECO:0000256" key="3">
    <source>
        <dbReference type="PROSITE-ProRule" id="PRU00023"/>
    </source>
</evidence>
<dbReference type="SMART" id="SM00248">
    <property type="entry name" value="ANK"/>
    <property type="match status" value="2"/>
</dbReference>
<keyword evidence="2 3" id="KW-0040">ANK repeat</keyword>
<dbReference type="Pfam" id="PF12796">
    <property type="entry name" value="Ank_2"/>
    <property type="match status" value="1"/>
</dbReference>
<dbReference type="PATRIC" id="fig|1263870.3.peg.3828"/>
<gene>
    <name evidence="4" type="ORF">RSSM_03607</name>
</gene>